<feature type="region of interest" description="Disordered" evidence="1">
    <location>
        <begin position="1"/>
        <end position="27"/>
    </location>
</feature>
<sequence>MEDLTESPNDFVSSNSTQNNINNTNSEVVSSSYSTKDHWEIVLHNNQRVWQCLHCKTKVYSINTSRTHFKNHTLTCPSTLASLIQDKTFKQITKEDVDNLIVDLVIGTGMSFNILNNPLFHNMARKLYFVTSTYKVPHPTTVSRHLTGNIFNKRFEFIKNILNKCLGKISITCDGWHSTVHKCHYVVITGSWISDEWQIVNIVLSFQKSGQTAKEIISTILNTLENYSIKNKIFALT</sequence>
<evidence type="ECO:0000259" key="2">
    <source>
        <dbReference type="PROSITE" id="PS00028"/>
    </source>
</evidence>
<evidence type="ECO:0000313" key="4">
    <source>
        <dbReference type="Proteomes" id="UP000789759"/>
    </source>
</evidence>
<organism evidence="3 4">
    <name type="scientific">Cetraspora pellucida</name>
    <dbReference type="NCBI Taxonomy" id="1433469"/>
    <lineage>
        <taxon>Eukaryota</taxon>
        <taxon>Fungi</taxon>
        <taxon>Fungi incertae sedis</taxon>
        <taxon>Mucoromycota</taxon>
        <taxon>Glomeromycotina</taxon>
        <taxon>Glomeromycetes</taxon>
        <taxon>Diversisporales</taxon>
        <taxon>Gigasporaceae</taxon>
        <taxon>Cetraspora</taxon>
    </lineage>
</organism>
<name>A0A9N9D8E2_9GLOM</name>
<comment type="caution">
    <text evidence="3">The sequence shown here is derived from an EMBL/GenBank/DDBJ whole genome shotgun (WGS) entry which is preliminary data.</text>
</comment>
<feature type="compositionally biased region" description="Low complexity" evidence="1">
    <location>
        <begin position="12"/>
        <end position="27"/>
    </location>
</feature>
<dbReference type="InterPro" id="IPR013087">
    <property type="entry name" value="Znf_C2H2_type"/>
</dbReference>
<feature type="compositionally biased region" description="Polar residues" evidence="1">
    <location>
        <begin position="1"/>
        <end position="11"/>
    </location>
</feature>
<feature type="domain" description="C2H2-type" evidence="2">
    <location>
        <begin position="52"/>
        <end position="72"/>
    </location>
</feature>
<gene>
    <name evidence="3" type="ORF">CPELLU_LOCUS8351</name>
</gene>
<protein>
    <submittedName>
        <fullName evidence="3">12647_t:CDS:1</fullName>
    </submittedName>
</protein>
<proteinExistence type="predicted"/>
<dbReference type="PROSITE" id="PS00028">
    <property type="entry name" value="ZINC_FINGER_C2H2_1"/>
    <property type="match status" value="1"/>
</dbReference>
<evidence type="ECO:0000313" key="3">
    <source>
        <dbReference type="EMBL" id="CAG8630234.1"/>
    </source>
</evidence>
<dbReference type="SUPFAM" id="SSF53098">
    <property type="entry name" value="Ribonuclease H-like"/>
    <property type="match status" value="1"/>
</dbReference>
<dbReference type="AlphaFoldDB" id="A0A9N9D8E2"/>
<dbReference type="PANTHER" id="PTHR46481:SF7">
    <property type="entry name" value="ZINC FINGER BED DOMAIN-CONTAINING PROTEIN RICESLEEPER 2-LIKE"/>
    <property type="match status" value="1"/>
</dbReference>
<dbReference type="PANTHER" id="PTHR46481">
    <property type="entry name" value="ZINC FINGER BED DOMAIN-CONTAINING PROTEIN 4"/>
    <property type="match status" value="1"/>
</dbReference>
<dbReference type="InterPro" id="IPR012337">
    <property type="entry name" value="RNaseH-like_sf"/>
</dbReference>
<dbReference type="EMBL" id="CAJVQA010005905">
    <property type="protein sequence ID" value="CAG8630234.1"/>
    <property type="molecule type" value="Genomic_DNA"/>
</dbReference>
<dbReference type="OrthoDB" id="2447477at2759"/>
<accession>A0A9N9D8E2</accession>
<dbReference type="Proteomes" id="UP000789759">
    <property type="component" value="Unassembled WGS sequence"/>
</dbReference>
<reference evidence="3" key="1">
    <citation type="submission" date="2021-06" db="EMBL/GenBank/DDBJ databases">
        <authorList>
            <person name="Kallberg Y."/>
            <person name="Tangrot J."/>
            <person name="Rosling A."/>
        </authorList>
    </citation>
    <scope>NUCLEOTIDE SEQUENCE</scope>
    <source>
        <strain evidence="3">FL966</strain>
    </source>
</reference>
<evidence type="ECO:0000256" key="1">
    <source>
        <dbReference type="SAM" id="MobiDB-lite"/>
    </source>
</evidence>
<keyword evidence="4" id="KW-1185">Reference proteome</keyword>
<dbReference type="InterPro" id="IPR052035">
    <property type="entry name" value="ZnF_BED_domain_contain"/>
</dbReference>